<feature type="region of interest" description="Disordered" evidence="1">
    <location>
        <begin position="138"/>
        <end position="216"/>
    </location>
</feature>
<evidence type="ECO:0000259" key="2">
    <source>
        <dbReference type="Pfam" id="PF12776"/>
    </source>
</evidence>
<feature type="compositionally biased region" description="Acidic residues" evidence="1">
    <location>
        <begin position="167"/>
        <end position="184"/>
    </location>
</feature>
<name>A0A8H5FMB3_9AGAR</name>
<dbReference type="EMBL" id="JAACJK010000001">
    <property type="protein sequence ID" value="KAF5341817.1"/>
    <property type="molecule type" value="Genomic_DNA"/>
</dbReference>
<protein>
    <recommendedName>
        <fullName evidence="2">Myb/SANT-like domain-containing protein</fullName>
    </recommendedName>
</protein>
<feature type="compositionally biased region" description="Polar residues" evidence="1">
    <location>
        <begin position="138"/>
        <end position="149"/>
    </location>
</feature>
<dbReference type="InterPro" id="IPR045026">
    <property type="entry name" value="LIMYB"/>
</dbReference>
<dbReference type="PANTHER" id="PTHR47584:SF14">
    <property type="entry name" value="L10-INTERACTING MYB DOMAIN-CONTAINING PROTEIN-LIKE"/>
    <property type="match status" value="1"/>
</dbReference>
<dbReference type="AlphaFoldDB" id="A0A8H5FMB3"/>
<gene>
    <name evidence="3" type="ORF">D9611_001842</name>
</gene>
<accession>A0A8H5FMB3</accession>
<reference evidence="3 4" key="1">
    <citation type="journal article" date="2020" name="ISME J.">
        <title>Uncovering the hidden diversity of litter-decomposition mechanisms in mushroom-forming fungi.</title>
        <authorList>
            <person name="Floudas D."/>
            <person name="Bentzer J."/>
            <person name="Ahren D."/>
            <person name="Johansson T."/>
            <person name="Persson P."/>
            <person name="Tunlid A."/>
        </authorList>
    </citation>
    <scope>NUCLEOTIDE SEQUENCE [LARGE SCALE GENOMIC DNA]</scope>
    <source>
        <strain evidence="3 4">CBS 175.51</strain>
    </source>
</reference>
<evidence type="ECO:0000313" key="3">
    <source>
        <dbReference type="EMBL" id="KAF5341817.1"/>
    </source>
</evidence>
<dbReference type="Pfam" id="PF12776">
    <property type="entry name" value="Myb_DNA-bind_3"/>
    <property type="match status" value="1"/>
</dbReference>
<proteinExistence type="predicted"/>
<dbReference type="Proteomes" id="UP000541558">
    <property type="component" value="Unassembled WGS sequence"/>
</dbReference>
<dbReference type="OrthoDB" id="2930561at2759"/>
<dbReference type="PANTHER" id="PTHR47584">
    <property type="match status" value="1"/>
</dbReference>
<keyword evidence="4" id="KW-1185">Reference proteome</keyword>
<feature type="domain" description="Myb/SANT-like" evidence="2">
    <location>
        <begin position="8"/>
        <end position="104"/>
    </location>
</feature>
<dbReference type="InterPro" id="IPR024752">
    <property type="entry name" value="Myb/SANT-like_dom"/>
</dbReference>
<organism evidence="3 4">
    <name type="scientific">Ephemerocybe angulata</name>
    <dbReference type="NCBI Taxonomy" id="980116"/>
    <lineage>
        <taxon>Eukaryota</taxon>
        <taxon>Fungi</taxon>
        <taxon>Dikarya</taxon>
        <taxon>Basidiomycota</taxon>
        <taxon>Agaricomycotina</taxon>
        <taxon>Agaricomycetes</taxon>
        <taxon>Agaricomycetidae</taxon>
        <taxon>Agaricales</taxon>
        <taxon>Agaricineae</taxon>
        <taxon>Psathyrellaceae</taxon>
        <taxon>Ephemerocybe</taxon>
    </lineage>
</organism>
<sequence>MPATPKPWNAEEEAAFCDFLVEHKAEAGDNGTFKKTTYEKAARAISHLRTKGGAKDASSCMNKWNSMRKTYRVVTALMGVSGFAWDDTTGASVGPESAMVWDDYVAKHPAAKPFRNKGWVHRAKVALLMPSSTSTTNVFHPLASQSPPDTAQVDFDTPSPSPSPENDAADAADAADDSADEESSDTSSAAARKRKRQPSTSQPPASKRTRTSAGASALQAMVTSMDRFGDKIAGALVTPDNAVDPAPLRRTNAVNAARKKERWLNRPQMVLLLKTFQSDIAACDIYLSLLDDDGDNADELRMDWIAQQVNLPSLLTPLEA</sequence>
<evidence type="ECO:0000256" key="1">
    <source>
        <dbReference type="SAM" id="MobiDB-lite"/>
    </source>
</evidence>
<comment type="caution">
    <text evidence="3">The sequence shown here is derived from an EMBL/GenBank/DDBJ whole genome shotgun (WGS) entry which is preliminary data.</text>
</comment>
<evidence type="ECO:0000313" key="4">
    <source>
        <dbReference type="Proteomes" id="UP000541558"/>
    </source>
</evidence>